<reference evidence="2 3" key="1">
    <citation type="journal article" date="2016" name="Nat. Commun.">
        <title>Thousands of microbial genomes shed light on interconnected biogeochemical processes in an aquifer system.</title>
        <authorList>
            <person name="Anantharaman K."/>
            <person name="Brown C.T."/>
            <person name="Hug L.A."/>
            <person name="Sharon I."/>
            <person name="Castelle C.J."/>
            <person name="Probst A.J."/>
            <person name="Thomas B.C."/>
            <person name="Singh A."/>
            <person name="Wilkins M.J."/>
            <person name="Karaoz U."/>
            <person name="Brodie E.L."/>
            <person name="Williams K.H."/>
            <person name="Hubbard S.S."/>
            <person name="Banfield J.F."/>
        </authorList>
    </citation>
    <scope>NUCLEOTIDE SEQUENCE [LARGE SCALE GENOMIC DNA]</scope>
</reference>
<evidence type="ECO:0000313" key="3">
    <source>
        <dbReference type="Proteomes" id="UP000177629"/>
    </source>
</evidence>
<dbReference type="Pfam" id="PF26593">
    <property type="entry name" value="TraC-like"/>
    <property type="match status" value="1"/>
</dbReference>
<sequence>MPQVSTQSFLQFEFVREGAIVLRGGGLRAILMVSGSNFGLKSQEEQEATVYAFQNFLNSLDFDIQITIHSRKIDIEPYLATLGERLERAETDLLRVQTREYIEFIRSFVEGANIMAKQFFVIVPYDPVTGTKERGVVAKARALLPVSKKETVLEEENFETNRKQLMERVEFTVQGLHKTGLRSTALSTEEIIELLWKLYNPEKEAKGQMPNFEELGAASD</sequence>
<proteinExistence type="predicted"/>
<protein>
    <recommendedName>
        <fullName evidence="1">TraC-like domain-containing protein</fullName>
    </recommendedName>
</protein>
<dbReference type="STRING" id="1802362.A2806_01145"/>
<dbReference type="AlphaFoldDB" id="A0A1G2PK57"/>
<name>A0A1G2PK57_9BACT</name>
<dbReference type="InterPro" id="IPR058596">
    <property type="entry name" value="TraC-like_dom"/>
</dbReference>
<feature type="domain" description="TraC-like" evidence="1">
    <location>
        <begin position="17"/>
        <end position="200"/>
    </location>
</feature>
<comment type="caution">
    <text evidence="2">The sequence shown here is derived from an EMBL/GenBank/DDBJ whole genome shotgun (WGS) entry which is preliminary data.</text>
</comment>
<gene>
    <name evidence="2" type="ORF">A2806_01145</name>
</gene>
<dbReference type="EMBL" id="MHSS01000004">
    <property type="protein sequence ID" value="OHA48714.1"/>
    <property type="molecule type" value="Genomic_DNA"/>
</dbReference>
<accession>A0A1G2PK57</accession>
<organism evidence="2 3">
    <name type="scientific">Candidatus Terrybacteria bacterium RIFCSPHIGHO2_01_FULL_48_17</name>
    <dbReference type="NCBI Taxonomy" id="1802362"/>
    <lineage>
        <taxon>Bacteria</taxon>
        <taxon>Candidatus Terryibacteriota</taxon>
    </lineage>
</organism>
<evidence type="ECO:0000313" key="2">
    <source>
        <dbReference type="EMBL" id="OHA48714.1"/>
    </source>
</evidence>
<evidence type="ECO:0000259" key="1">
    <source>
        <dbReference type="Pfam" id="PF26593"/>
    </source>
</evidence>
<dbReference type="Proteomes" id="UP000177629">
    <property type="component" value="Unassembled WGS sequence"/>
</dbReference>